<dbReference type="KEGG" id="chq:AQ619_09325"/>
<organism evidence="1 2">
    <name type="scientific">Caulobacter henricii</name>
    <dbReference type="NCBI Taxonomy" id="69395"/>
    <lineage>
        <taxon>Bacteria</taxon>
        <taxon>Pseudomonadati</taxon>
        <taxon>Pseudomonadota</taxon>
        <taxon>Alphaproteobacteria</taxon>
        <taxon>Caulobacterales</taxon>
        <taxon>Caulobacteraceae</taxon>
        <taxon>Caulobacter</taxon>
    </lineage>
</organism>
<reference evidence="1 2" key="1">
    <citation type="submission" date="2015-10" db="EMBL/GenBank/DDBJ databases">
        <title>Conservation of the essential genome among Caulobacter and Brevundimonas species.</title>
        <authorList>
            <person name="Scott D."/>
            <person name="Ely B."/>
        </authorList>
    </citation>
    <scope>NUCLEOTIDE SEQUENCE [LARGE SCALE GENOMIC DNA]</scope>
    <source>
        <strain evidence="1 2">CB4</strain>
    </source>
</reference>
<dbReference type="STRING" id="69395.AQ619_09325"/>
<dbReference type="Pfam" id="PF05990">
    <property type="entry name" value="DUF900"/>
    <property type="match status" value="1"/>
</dbReference>
<dbReference type="AlphaFoldDB" id="A0A0P0NZB5"/>
<evidence type="ECO:0000313" key="1">
    <source>
        <dbReference type="EMBL" id="ALL13535.1"/>
    </source>
</evidence>
<protein>
    <recommendedName>
        <fullName evidence="3">Alpha/beta hydrolase</fullName>
    </recommendedName>
</protein>
<accession>A0A0P0NZB5</accession>
<proteinExistence type="predicted"/>
<dbReference type="PANTHER" id="PTHR36513:SF1">
    <property type="entry name" value="TRANSMEMBRANE PROTEIN"/>
    <property type="match status" value="1"/>
</dbReference>
<dbReference type="PANTHER" id="PTHR36513">
    <property type="entry name" value="ABC TRANSMEMBRANE TYPE-1 DOMAIN-CONTAINING PROTEIN"/>
    <property type="match status" value="1"/>
</dbReference>
<evidence type="ECO:0008006" key="3">
    <source>
        <dbReference type="Google" id="ProtNLM"/>
    </source>
</evidence>
<evidence type="ECO:0000313" key="2">
    <source>
        <dbReference type="Proteomes" id="UP000056905"/>
    </source>
</evidence>
<dbReference type="Gene3D" id="3.40.50.1820">
    <property type="entry name" value="alpha/beta hydrolase"/>
    <property type="match status" value="1"/>
</dbReference>
<dbReference type="Proteomes" id="UP000056905">
    <property type="component" value="Chromosome"/>
</dbReference>
<name>A0A0P0NZB5_9CAUL</name>
<dbReference type="EMBL" id="CP013002">
    <property type="protein sequence ID" value="ALL13535.1"/>
    <property type="molecule type" value="Genomic_DNA"/>
</dbReference>
<keyword evidence="2" id="KW-1185">Reference proteome</keyword>
<sequence>MQDAIRAFDTGDAVALVAALHDPQLSVSLDAETGRSIYAGLGEALLRASRPAEAATAYAKALEGVDDGDTDAVEVRRAYAHLIFDTNRREALRQLSIALGALEAAGVSEEDRAELGRDLRVRAILSGFPADWRHAGWIAPLNGSAAGAAAPRGGVASAAPVESAFTLVDVFYATTRKATGSKLPTAFYGGQPGQISYGKAVVSVPRDRSPGELPTPQAWAFEFRPDPARHFVLNRVERYGTRQQFLDNVTGRMSKSRLREVLVFIHGFNMSFENGAERTAQLAVDLGLDGAPILYSWPSKSSLMGYMSDAATAEDSTRIAELAQFLADVAARTGATRVNVVAHSMGNRYLIRALNTLAAGGAKQVFGEVVFAAPDVGVDEFKAVWPTIRQVARRTTVYASGRDKALALSSRINNMPRAGDAHVPLLLSGLQTIDTTAASGGLLGHDDFSGTALDDFRAVIWLSLAPEQRCVLSNDASKSLWRFAAGCPESDFRQATTLIRTTGSVATAQAKVQRALVRAAGAEAERLRRVLDLLKGIDPGRKSRGR</sequence>
<dbReference type="InterPro" id="IPR010297">
    <property type="entry name" value="DUF900_hydrolase"/>
</dbReference>
<dbReference type="SUPFAM" id="SSF53474">
    <property type="entry name" value="alpha/beta-Hydrolases"/>
    <property type="match status" value="1"/>
</dbReference>
<gene>
    <name evidence="1" type="ORF">AQ619_09325</name>
</gene>
<dbReference type="InterPro" id="IPR029058">
    <property type="entry name" value="AB_hydrolase_fold"/>
</dbReference>